<evidence type="ECO:0000313" key="2">
    <source>
        <dbReference type="EMBL" id="KAF2634909.1"/>
    </source>
</evidence>
<accession>A0A6A6RHE8</accession>
<feature type="region of interest" description="Disordered" evidence="1">
    <location>
        <begin position="353"/>
        <end position="380"/>
    </location>
</feature>
<dbReference type="AlphaFoldDB" id="A0A6A6RHE8"/>
<feature type="region of interest" description="Disordered" evidence="1">
    <location>
        <begin position="240"/>
        <end position="261"/>
    </location>
</feature>
<dbReference type="Proteomes" id="UP000799753">
    <property type="component" value="Unassembled WGS sequence"/>
</dbReference>
<evidence type="ECO:0000256" key="1">
    <source>
        <dbReference type="SAM" id="MobiDB-lite"/>
    </source>
</evidence>
<gene>
    <name evidence="2" type="ORF">P280DRAFT_474211</name>
</gene>
<reference evidence="2" key="1">
    <citation type="journal article" date="2020" name="Stud. Mycol.">
        <title>101 Dothideomycetes genomes: a test case for predicting lifestyles and emergence of pathogens.</title>
        <authorList>
            <person name="Haridas S."/>
            <person name="Albert R."/>
            <person name="Binder M."/>
            <person name="Bloem J."/>
            <person name="Labutti K."/>
            <person name="Salamov A."/>
            <person name="Andreopoulos B."/>
            <person name="Baker S."/>
            <person name="Barry K."/>
            <person name="Bills G."/>
            <person name="Bluhm B."/>
            <person name="Cannon C."/>
            <person name="Castanera R."/>
            <person name="Culley D."/>
            <person name="Daum C."/>
            <person name="Ezra D."/>
            <person name="Gonzalez J."/>
            <person name="Henrissat B."/>
            <person name="Kuo A."/>
            <person name="Liang C."/>
            <person name="Lipzen A."/>
            <person name="Lutzoni F."/>
            <person name="Magnuson J."/>
            <person name="Mondo S."/>
            <person name="Nolan M."/>
            <person name="Ohm R."/>
            <person name="Pangilinan J."/>
            <person name="Park H.-J."/>
            <person name="Ramirez L."/>
            <person name="Alfaro M."/>
            <person name="Sun H."/>
            <person name="Tritt A."/>
            <person name="Yoshinaga Y."/>
            <person name="Zwiers L.-H."/>
            <person name="Turgeon B."/>
            <person name="Goodwin S."/>
            <person name="Spatafora J."/>
            <person name="Crous P."/>
            <person name="Grigoriev I."/>
        </authorList>
    </citation>
    <scope>NUCLEOTIDE SEQUENCE</scope>
    <source>
        <strain evidence="2">CBS 473.64</strain>
    </source>
</reference>
<dbReference type="EMBL" id="MU006812">
    <property type="protein sequence ID" value="KAF2634909.1"/>
    <property type="molecule type" value="Genomic_DNA"/>
</dbReference>
<organism evidence="2 3">
    <name type="scientific">Massarina eburnea CBS 473.64</name>
    <dbReference type="NCBI Taxonomy" id="1395130"/>
    <lineage>
        <taxon>Eukaryota</taxon>
        <taxon>Fungi</taxon>
        <taxon>Dikarya</taxon>
        <taxon>Ascomycota</taxon>
        <taxon>Pezizomycotina</taxon>
        <taxon>Dothideomycetes</taxon>
        <taxon>Pleosporomycetidae</taxon>
        <taxon>Pleosporales</taxon>
        <taxon>Massarineae</taxon>
        <taxon>Massarinaceae</taxon>
        <taxon>Massarina</taxon>
    </lineage>
</organism>
<feature type="compositionally biased region" description="Polar residues" evidence="1">
    <location>
        <begin position="283"/>
        <end position="292"/>
    </location>
</feature>
<proteinExistence type="predicted"/>
<feature type="region of interest" description="Disordered" evidence="1">
    <location>
        <begin position="395"/>
        <end position="474"/>
    </location>
</feature>
<sequence>MYRIPLVPMSNHPIFYVPDRANEAWAEPSTGEMHTTRRWRASSASSASQHRTAKRRRSTILFWGRRSPSEGDVDYSQPVTKPPRRSSSLLSWFSFGSRRSSKDKMPVRDEPEYEQPIARRKSSFAKLRDFITKRKDSGTASSPVEFDQYPPGIFDSPHEHGEASYYNASYEMQMPGRRNSILQFQSTSPYDNDEAGPSRYYRGRPYYDRPCTVLSQSVYSTSESEWDPERAVPMRATNAEAGDGLTSNSHAGPSRQHTRQNSIRLSTPNFFRAKPSKRMRQLNGATASQNSGEIRRKPARAHSVFSTRRFRANPAPFGSGPNLRLRSIEELGVLPLIEEPSLENELEIPHPTYSYPNAASPSSSTVAIHTRSAPDSARSSSRAVNLCAQCLPSASTDPAKLALPPSPSPSTKPTSSTAPPIHQSSEYLPGLGMETTASDPPSRVPSVFDVVDSPARSPKRSSTATAVDEPCEQDQGLELTRMKQGVDDVFARSDINGEGNMGWEGGFAVMNRPDSRSLSESGENSGKGRTRMKRF</sequence>
<feature type="region of interest" description="Disordered" evidence="1">
    <location>
        <begin position="277"/>
        <end position="302"/>
    </location>
</feature>
<protein>
    <submittedName>
        <fullName evidence="2">Uncharacterized protein</fullName>
    </submittedName>
</protein>
<keyword evidence="3" id="KW-1185">Reference proteome</keyword>
<feature type="region of interest" description="Disordered" evidence="1">
    <location>
        <begin position="27"/>
        <end position="61"/>
    </location>
</feature>
<dbReference type="OrthoDB" id="10677873at2759"/>
<evidence type="ECO:0000313" key="3">
    <source>
        <dbReference type="Proteomes" id="UP000799753"/>
    </source>
</evidence>
<name>A0A6A6RHE8_9PLEO</name>
<feature type="compositionally biased region" description="Low complexity" evidence="1">
    <location>
        <begin position="411"/>
        <end position="420"/>
    </location>
</feature>
<feature type="region of interest" description="Disordered" evidence="1">
    <location>
        <begin position="493"/>
        <end position="535"/>
    </location>
</feature>